<keyword evidence="1" id="KW-1133">Transmembrane helix</keyword>
<evidence type="ECO:0000313" key="3">
    <source>
        <dbReference type="Proteomes" id="UP000615234"/>
    </source>
</evidence>
<dbReference type="Proteomes" id="UP000615234">
    <property type="component" value="Unassembled WGS sequence"/>
</dbReference>
<dbReference type="AlphaFoldDB" id="A0A8I0DUR7"/>
<keyword evidence="3" id="KW-1185">Reference proteome</keyword>
<reference evidence="2 3" key="1">
    <citation type="submission" date="2020-08" db="EMBL/GenBank/DDBJ databases">
        <title>Genome public.</title>
        <authorList>
            <person name="Liu C."/>
            <person name="Sun Q."/>
        </authorList>
    </citation>
    <scope>NUCLEOTIDE SEQUENCE [LARGE SCALE GENOMIC DNA]</scope>
    <source>
        <strain evidence="2 3">NSJ-10</strain>
    </source>
</reference>
<comment type="caution">
    <text evidence="2">The sequence shown here is derived from an EMBL/GenBank/DDBJ whole genome shotgun (WGS) entry which is preliminary data.</text>
</comment>
<evidence type="ECO:0000313" key="2">
    <source>
        <dbReference type="EMBL" id="MBC5662577.1"/>
    </source>
</evidence>
<keyword evidence="1" id="KW-0812">Transmembrane</keyword>
<dbReference type="Pfam" id="PF22564">
    <property type="entry name" value="HAAS"/>
    <property type="match status" value="1"/>
</dbReference>
<dbReference type="RefSeq" id="WP_117785011.1">
    <property type="nucleotide sequence ID" value="NZ_JACOOX010000003.1"/>
</dbReference>
<name>A0A8I0DUR7_9FIRM</name>
<feature type="transmembrane region" description="Helical" evidence="1">
    <location>
        <begin position="149"/>
        <end position="169"/>
    </location>
</feature>
<keyword evidence="1" id="KW-0472">Membrane</keyword>
<evidence type="ECO:0000256" key="1">
    <source>
        <dbReference type="SAM" id="Phobius"/>
    </source>
</evidence>
<dbReference type="EMBL" id="JACOOX010000003">
    <property type="protein sequence ID" value="MBC5662577.1"/>
    <property type="molecule type" value="Genomic_DNA"/>
</dbReference>
<organism evidence="2 3">
    <name type="scientific">Coprococcus hominis</name>
    <name type="common">ex Liu et al. 2022</name>
    <dbReference type="NCBI Taxonomy" id="2763039"/>
    <lineage>
        <taxon>Bacteria</taxon>
        <taxon>Bacillati</taxon>
        <taxon>Bacillota</taxon>
        <taxon>Clostridia</taxon>
        <taxon>Lachnospirales</taxon>
        <taxon>Lachnospiraceae</taxon>
        <taxon>Coprococcus</taxon>
    </lineage>
</organism>
<sequence>MSKKEFMDQLREGLDGNVSYEKYCETIEYYESYFRRKLAEGKTEEEIVAELGSGRLIAKTIVDTAGADRTEQSYTYTETTGGRRGSVSRDGEDAPKGWHVKMDENGNTSVCFGKLDFSTTLGKVVIGIGLILLLALIVLLVVIGVKILVYVIIPVAAILFIVNLIISLIDNHRM</sequence>
<feature type="transmembrane region" description="Helical" evidence="1">
    <location>
        <begin position="124"/>
        <end position="143"/>
    </location>
</feature>
<proteinExistence type="predicted"/>
<protein>
    <submittedName>
        <fullName evidence="2">DUF1700 domain-containing protein</fullName>
    </submittedName>
</protein>
<gene>
    <name evidence="2" type="ORF">H8S09_06655</name>
</gene>
<accession>A0A8I0DUR7</accession>